<name>A0AAN7EKG9_QUERU</name>
<gene>
    <name evidence="1" type="ORF">RGQ29_031489</name>
</gene>
<evidence type="ECO:0000313" key="2">
    <source>
        <dbReference type="Proteomes" id="UP001324115"/>
    </source>
</evidence>
<proteinExistence type="predicted"/>
<keyword evidence="2" id="KW-1185">Reference proteome</keyword>
<reference evidence="1 2" key="1">
    <citation type="journal article" date="2023" name="G3 (Bethesda)">
        <title>A haplotype-resolved chromosome-scale genome for Quercus rubra L. provides insights into the genetics of adaptive traits for red oak species.</title>
        <authorList>
            <person name="Kapoor B."/>
            <person name="Jenkins J."/>
            <person name="Schmutz J."/>
            <person name="Zhebentyayeva T."/>
            <person name="Kuelheim C."/>
            <person name="Coggeshall M."/>
            <person name="Heim C."/>
            <person name="Lasky J.R."/>
            <person name="Leites L."/>
            <person name="Islam-Faridi N."/>
            <person name="Romero-Severson J."/>
            <person name="DeLeo V.L."/>
            <person name="Lucas S.M."/>
            <person name="Lazic D."/>
            <person name="Gailing O."/>
            <person name="Carlson J."/>
            <person name="Staton M."/>
        </authorList>
    </citation>
    <scope>NUCLEOTIDE SEQUENCE [LARGE SCALE GENOMIC DNA]</scope>
    <source>
        <strain evidence="1">Pseudo-F2</strain>
    </source>
</reference>
<dbReference type="PANTHER" id="PTHR31170:SF9">
    <property type="entry name" value="PROTEIN, PUTATIVE (DUF247)-RELATED"/>
    <property type="match status" value="1"/>
</dbReference>
<dbReference type="PANTHER" id="PTHR31170">
    <property type="entry name" value="BNAC04G53230D PROTEIN"/>
    <property type="match status" value="1"/>
</dbReference>
<dbReference type="AlphaFoldDB" id="A0AAN7EKG9"/>
<dbReference type="EMBL" id="JAXUIC010000009">
    <property type="protein sequence ID" value="KAK4573551.1"/>
    <property type="molecule type" value="Genomic_DNA"/>
</dbReference>
<accession>A0AAN7EKG9</accession>
<sequence length="445" mass="51539">MSIEIGGSSIAYGDETAYGDENLENNIRTMFKTAEQDISIRSLGLISVPVHLRKLDEQAFTPLLISIGPIHHSNAKLQTMKNCKLRFCECFIQRANINLQNLVHSIRVREKEICSYYAETILASISSDDFVTMILVDGMFILEYFLRESNPDLWGNNPMIAEWMPPVLKLDLVLLENQLPFFVLEMLFEQANFPGQLRLKPHSLKELAFEFFQCYNFQKMIPHILGQIEHFTDLLRFFYVGEKFLFRRPGGAKLSYSATQLHEAGVKFKGVEFDEKKGFYRGDRRFLDICFDFKNGVLEIPCIKLNDEKIRLIRNIIALEQSHYVGDTYVTDFFVILDFLINTSKDVDVLCDKGILVNYLGDSNTAASTVNNLNTNILWDYMNSDYLKICEDLNAFYKKPWHRWRATLWRQYFSTPWRAASTCAAIIFLLLTAIQTICSLKSTKW</sequence>
<dbReference type="Pfam" id="PF03140">
    <property type="entry name" value="DUF247"/>
    <property type="match status" value="1"/>
</dbReference>
<comment type="caution">
    <text evidence="1">The sequence shown here is derived from an EMBL/GenBank/DDBJ whole genome shotgun (WGS) entry which is preliminary data.</text>
</comment>
<dbReference type="Proteomes" id="UP001324115">
    <property type="component" value="Unassembled WGS sequence"/>
</dbReference>
<protein>
    <submittedName>
        <fullName evidence="1">Uncharacterized protein</fullName>
    </submittedName>
</protein>
<evidence type="ECO:0000313" key="1">
    <source>
        <dbReference type="EMBL" id="KAK4573551.1"/>
    </source>
</evidence>
<dbReference type="InterPro" id="IPR004158">
    <property type="entry name" value="DUF247_pln"/>
</dbReference>
<organism evidence="1 2">
    <name type="scientific">Quercus rubra</name>
    <name type="common">Northern red oak</name>
    <name type="synonym">Quercus borealis</name>
    <dbReference type="NCBI Taxonomy" id="3512"/>
    <lineage>
        <taxon>Eukaryota</taxon>
        <taxon>Viridiplantae</taxon>
        <taxon>Streptophyta</taxon>
        <taxon>Embryophyta</taxon>
        <taxon>Tracheophyta</taxon>
        <taxon>Spermatophyta</taxon>
        <taxon>Magnoliopsida</taxon>
        <taxon>eudicotyledons</taxon>
        <taxon>Gunneridae</taxon>
        <taxon>Pentapetalae</taxon>
        <taxon>rosids</taxon>
        <taxon>fabids</taxon>
        <taxon>Fagales</taxon>
        <taxon>Fagaceae</taxon>
        <taxon>Quercus</taxon>
    </lineage>
</organism>